<name>A0A0E4CTB3_9STRE</name>
<dbReference type="OrthoDB" id="9803578at2"/>
<dbReference type="Pfam" id="PF00756">
    <property type="entry name" value="Esterase"/>
    <property type="match status" value="1"/>
</dbReference>
<dbReference type="PANTHER" id="PTHR48098">
    <property type="entry name" value="ENTEROCHELIN ESTERASE-RELATED"/>
    <property type="match status" value="1"/>
</dbReference>
<sequence>MATFEIEYFSESLDMARHVSVIYPDAADVAPDLVDCTDIPVLYLLHGMNGNENSWRKRTAIERLIRHTNLIVIMPNTDLAWYTNTTYGLNYYDAIAKELPKVMQRFFPNMSRKREKTFIAGLSMGGYGAFKIGLSTNEYAYVGAFSGALGIGMDLDELEKNVDKKPAYWQGIFGDLTRENLKKHIMTTFAKEHDKKSQFYTWCGKEDFLFGSNQKAVKALEDMGLNLESTVSHGTHDWYYWEQQLQVFLKKLPIDYEEEERLT</sequence>
<protein>
    <submittedName>
        <fullName evidence="1">Tributyrin esterase</fullName>
    </submittedName>
</protein>
<dbReference type="Gene3D" id="3.40.50.1820">
    <property type="entry name" value="alpha/beta hydrolase"/>
    <property type="match status" value="1"/>
</dbReference>
<gene>
    <name evidence="1" type="ORF">BN1356_01901</name>
</gene>
<keyword evidence="2" id="KW-1185">Reference proteome</keyword>
<dbReference type="STRING" id="1608583.BN1356_01901"/>
<reference evidence="2" key="1">
    <citation type="submission" date="2015-03" db="EMBL/GenBank/DDBJ databases">
        <authorList>
            <person name="Urmite Genomes"/>
        </authorList>
    </citation>
    <scope>NUCLEOTIDE SEQUENCE [LARGE SCALE GENOMIC DNA]</scope>
    <source>
        <strain evidence="2">FF10</strain>
    </source>
</reference>
<dbReference type="InterPro" id="IPR029058">
    <property type="entry name" value="AB_hydrolase_fold"/>
</dbReference>
<dbReference type="SUPFAM" id="SSF53474">
    <property type="entry name" value="alpha/beta-Hydrolases"/>
    <property type="match status" value="1"/>
</dbReference>
<proteinExistence type="predicted"/>
<dbReference type="InterPro" id="IPR000801">
    <property type="entry name" value="Esterase-like"/>
</dbReference>
<dbReference type="Proteomes" id="UP000198604">
    <property type="component" value="Unassembled WGS sequence"/>
</dbReference>
<organism evidence="1 2">
    <name type="scientific">Streptococcus varani</name>
    <dbReference type="NCBI Taxonomy" id="1608583"/>
    <lineage>
        <taxon>Bacteria</taxon>
        <taxon>Bacillati</taxon>
        <taxon>Bacillota</taxon>
        <taxon>Bacilli</taxon>
        <taxon>Lactobacillales</taxon>
        <taxon>Streptococcaceae</taxon>
        <taxon>Streptococcus</taxon>
    </lineage>
</organism>
<evidence type="ECO:0000313" key="2">
    <source>
        <dbReference type="Proteomes" id="UP000198604"/>
    </source>
</evidence>
<evidence type="ECO:0000313" key="1">
    <source>
        <dbReference type="EMBL" id="CQR25558.1"/>
    </source>
</evidence>
<dbReference type="RefSeq" id="WP_093651096.1">
    <property type="nucleotide sequence ID" value="NZ_CTEN01000004.1"/>
</dbReference>
<dbReference type="EMBL" id="CTEN01000004">
    <property type="protein sequence ID" value="CQR25558.1"/>
    <property type="molecule type" value="Genomic_DNA"/>
</dbReference>
<accession>A0A0E4CTB3</accession>
<dbReference type="AlphaFoldDB" id="A0A0E4CTB3"/>
<dbReference type="PANTHER" id="PTHR48098:SF1">
    <property type="entry name" value="DIACYLGLYCEROL ACYLTRANSFERASE_MYCOLYLTRANSFERASE AG85A"/>
    <property type="match status" value="1"/>
</dbReference>
<dbReference type="GO" id="GO:0016747">
    <property type="term" value="F:acyltransferase activity, transferring groups other than amino-acyl groups"/>
    <property type="evidence" value="ECO:0007669"/>
    <property type="project" value="TreeGrafter"/>
</dbReference>
<dbReference type="InterPro" id="IPR050583">
    <property type="entry name" value="Mycobacterial_A85_antigen"/>
</dbReference>